<feature type="compositionally biased region" description="Basic and acidic residues" evidence="1">
    <location>
        <begin position="222"/>
        <end position="234"/>
    </location>
</feature>
<feature type="compositionally biased region" description="Basic and acidic residues" evidence="1">
    <location>
        <begin position="263"/>
        <end position="273"/>
    </location>
</feature>
<feature type="region of interest" description="Disordered" evidence="1">
    <location>
        <begin position="1"/>
        <end position="20"/>
    </location>
</feature>
<accession>A0A834LTM7</accession>
<dbReference type="EMBL" id="WJXA01000003">
    <property type="protein sequence ID" value="KAF7147749.1"/>
    <property type="molecule type" value="Genomic_DNA"/>
</dbReference>
<organism evidence="2 3">
    <name type="scientific">Rhododendron simsii</name>
    <name type="common">Sims's rhododendron</name>
    <dbReference type="NCBI Taxonomy" id="118357"/>
    <lineage>
        <taxon>Eukaryota</taxon>
        <taxon>Viridiplantae</taxon>
        <taxon>Streptophyta</taxon>
        <taxon>Embryophyta</taxon>
        <taxon>Tracheophyta</taxon>
        <taxon>Spermatophyta</taxon>
        <taxon>Magnoliopsida</taxon>
        <taxon>eudicotyledons</taxon>
        <taxon>Gunneridae</taxon>
        <taxon>Pentapetalae</taxon>
        <taxon>asterids</taxon>
        <taxon>Ericales</taxon>
        <taxon>Ericaceae</taxon>
        <taxon>Ericoideae</taxon>
        <taxon>Rhodoreae</taxon>
        <taxon>Rhododendron</taxon>
    </lineage>
</organism>
<comment type="caution">
    <text evidence="2">The sequence shown here is derived from an EMBL/GenBank/DDBJ whole genome shotgun (WGS) entry which is preliminary data.</text>
</comment>
<feature type="compositionally biased region" description="Polar residues" evidence="1">
    <location>
        <begin position="34"/>
        <end position="54"/>
    </location>
</feature>
<feature type="compositionally biased region" description="Polar residues" evidence="1">
    <location>
        <begin position="1"/>
        <end position="13"/>
    </location>
</feature>
<feature type="region of interest" description="Disordered" evidence="1">
    <location>
        <begin position="34"/>
        <end position="59"/>
    </location>
</feature>
<dbReference type="Proteomes" id="UP000626092">
    <property type="component" value="Unassembled WGS sequence"/>
</dbReference>
<proteinExistence type="predicted"/>
<keyword evidence="3" id="KW-1185">Reference proteome</keyword>
<protein>
    <submittedName>
        <fullName evidence="2">Uncharacterized protein</fullName>
    </submittedName>
</protein>
<evidence type="ECO:0000313" key="3">
    <source>
        <dbReference type="Proteomes" id="UP000626092"/>
    </source>
</evidence>
<evidence type="ECO:0000256" key="1">
    <source>
        <dbReference type="SAM" id="MobiDB-lite"/>
    </source>
</evidence>
<dbReference type="PANTHER" id="PTHR15725">
    <property type="entry name" value="ZN-FINGER, C-X8-C-X5-C-X3-H TYPE-CONTAINING"/>
    <property type="match status" value="1"/>
</dbReference>
<dbReference type="GO" id="GO:0003729">
    <property type="term" value="F:mRNA binding"/>
    <property type="evidence" value="ECO:0007669"/>
    <property type="project" value="TreeGrafter"/>
</dbReference>
<gene>
    <name evidence="2" type="ORF">RHSIM_Rhsim03G0246700</name>
</gene>
<feature type="compositionally biased region" description="Low complexity" evidence="1">
    <location>
        <begin position="236"/>
        <end position="249"/>
    </location>
</feature>
<reference evidence="2" key="1">
    <citation type="submission" date="2019-11" db="EMBL/GenBank/DDBJ databases">
        <authorList>
            <person name="Liu Y."/>
            <person name="Hou J."/>
            <person name="Li T.-Q."/>
            <person name="Guan C.-H."/>
            <person name="Wu X."/>
            <person name="Wu H.-Z."/>
            <person name="Ling F."/>
            <person name="Zhang R."/>
            <person name="Shi X.-G."/>
            <person name="Ren J.-P."/>
            <person name="Chen E.-F."/>
            <person name="Sun J.-M."/>
        </authorList>
    </citation>
    <scope>NUCLEOTIDE SEQUENCE</scope>
    <source>
        <strain evidence="2">Adult_tree_wgs_1</strain>
        <tissue evidence="2">Leaves</tissue>
    </source>
</reference>
<name>A0A834LTM7_RHOSS</name>
<sequence length="273" mass="30807">MDANSIQQMSTEYTGDRCPFVHGPHEAGTLAWKSSKTDSAVTGASSLENKTSALSDARSAPVEILPNPSEAASMRAAELQIKPKPYVHLSAHTNIDQNLVDHDRLQNYGFEEDPEYGLSVDGDRRGLNGHFSGYDYEDLVEDDPTYLEARLYYKPSDMIILINERFDSIREFHERSRERMLEPIFPRKRKSFPANLGADDQRVSRKKRSTEGKSNVFSGPKTLDEIKEEKRNAKENGNSSGRPGNSSRTTSEEFQGPKTLSEILKERNKLLEH</sequence>
<dbReference type="AlphaFoldDB" id="A0A834LTM7"/>
<dbReference type="OrthoDB" id="1508540at2759"/>
<evidence type="ECO:0000313" key="2">
    <source>
        <dbReference type="EMBL" id="KAF7147749.1"/>
    </source>
</evidence>
<feature type="region of interest" description="Disordered" evidence="1">
    <location>
        <begin position="190"/>
        <end position="273"/>
    </location>
</feature>
<dbReference type="PANTHER" id="PTHR15725:SF0">
    <property type="entry name" value="ZINC FINGER CCCH DOMAIN-CONTAINING PROTEIN 32-LIKE"/>
    <property type="match status" value="1"/>
</dbReference>